<dbReference type="EMBL" id="CAFAAH010000205">
    <property type="protein sequence ID" value="CAB4805339.1"/>
    <property type="molecule type" value="Genomic_DNA"/>
</dbReference>
<name>A0A6J6Y8I1_9ZZZZ</name>
<proteinExistence type="predicted"/>
<organism evidence="1">
    <name type="scientific">freshwater metagenome</name>
    <dbReference type="NCBI Taxonomy" id="449393"/>
    <lineage>
        <taxon>unclassified sequences</taxon>
        <taxon>metagenomes</taxon>
        <taxon>ecological metagenomes</taxon>
    </lineage>
</organism>
<protein>
    <submittedName>
        <fullName evidence="1">Unannotated protein</fullName>
    </submittedName>
</protein>
<accession>A0A6J6Y8I1</accession>
<sequence>MILNAWNAMNVVEGLCSIDLAQLQRRAKRLIERFVELPYPLESLSNSWSNVPRTKPGFGRLRIDSDNSASLPLASLAENIHNGVNHLKAATERINLSEHRDLSIWGQLFLAPNLIEERDTKAGISVAQDYLDAFLIISSGLQFTFLNRAENRRLDTYLYIGQRRYVRSIMEAAGIEP</sequence>
<reference evidence="1" key="1">
    <citation type="submission" date="2020-05" db="EMBL/GenBank/DDBJ databases">
        <authorList>
            <person name="Chiriac C."/>
            <person name="Salcher M."/>
            <person name="Ghai R."/>
            <person name="Kavagutti S V."/>
        </authorList>
    </citation>
    <scope>NUCLEOTIDE SEQUENCE</scope>
</reference>
<evidence type="ECO:0000313" key="1">
    <source>
        <dbReference type="EMBL" id="CAB4805339.1"/>
    </source>
</evidence>
<dbReference type="AlphaFoldDB" id="A0A6J6Y8I1"/>
<gene>
    <name evidence="1" type="ORF">UFOPK2996_01294</name>
</gene>